<proteinExistence type="predicted"/>
<dbReference type="Proteomes" id="UP000017052">
    <property type="component" value="Unassembled WGS sequence"/>
</dbReference>
<keyword evidence="2" id="KW-0472">Membrane</keyword>
<organism evidence="3 4">
    <name type="scientific">Propionibacterium acidifaciens F0233</name>
    <dbReference type="NCBI Taxonomy" id="553198"/>
    <lineage>
        <taxon>Bacteria</taxon>
        <taxon>Bacillati</taxon>
        <taxon>Actinomycetota</taxon>
        <taxon>Actinomycetes</taxon>
        <taxon>Propionibacteriales</taxon>
        <taxon>Propionibacteriaceae</taxon>
        <taxon>Propionibacterium</taxon>
    </lineage>
</organism>
<gene>
    <name evidence="3" type="ORF">HMPREF0682_2655</name>
</gene>
<evidence type="ECO:0000313" key="3">
    <source>
        <dbReference type="EMBL" id="ERK54142.1"/>
    </source>
</evidence>
<accession>U2RU01</accession>
<feature type="transmembrane region" description="Helical" evidence="2">
    <location>
        <begin position="43"/>
        <end position="60"/>
    </location>
</feature>
<keyword evidence="2" id="KW-0812">Transmembrane</keyword>
<keyword evidence="2" id="KW-1133">Transmembrane helix</keyword>
<reference evidence="3" key="1">
    <citation type="submission" date="2013-08" db="EMBL/GenBank/DDBJ databases">
        <authorList>
            <person name="Durkin A.S."/>
            <person name="Haft D.R."/>
            <person name="McCorrison J."/>
            <person name="Torralba M."/>
            <person name="Gillis M."/>
            <person name="Haft D.H."/>
            <person name="Methe B."/>
            <person name="Sutton G."/>
            <person name="Nelson K.E."/>
        </authorList>
    </citation>
    <scope>NUCLEOTIDE SEQUENCE [LARGE SCALE GENOMIC DNA]</scope>
    <source>
        <strain evidence="3">F0233</strain>
    </source>
</reference>
<dbReference type="AlphaFoldDB" id="U2RU01"/>
<evidence type="ECO:0000256" key="2">
    <source>
        <dbReference type="SAM" id="Phobius"/>
    </source>
</evidence>
<evidence type="ECO:0000313" key="4">
    <source>
        <dbReference type="Proteomes" id="UP000017052"/>
    </source>
</evidence>
<protein>
    <submittedName>
        <fullName evidence="3">Uncharacterized protein</fullName>
    </submittedName>
</protein>
<evidence type="ECO:0000256" key="1">
    <source>
        <dbReference type="SAM" id="MobiDB-lite"/>
    </source>
</evidence>
<sequence length="83" mass="8866">MDWSTKKEGLDAMPKLNHSYLKAVFAVVFIVSAMKSVSSHDLAIGIIFALGGIALGFVAARDRLGKRPDDDPSPAASTTMDED</sequence>
<feature type="region of interest" description="Disordered" evidence="1">
    <location>
        <begin position="64"/>
        <end position="83"/>
    </location>
</feature>
<dbReference type="GeneID" id="95359651"/>
<name>U2RU01_9ACTN</name>
<dbReference type="RefSeq" id="WP_021798008.1">
    <property type="nucleotide sequence ID" value="NZ_ACVN02000221.1"/>
</dbReference>
<comment type="caution">
    <text evidence="3">The sequence shown here is derived from an EMBL/GenBank/DDBJ whole genome shotgun (WGS) entry which is preliminary data.</text>
</comment>
<dbReference type="EMBL" id="ACVN02000221">
    <property type="protein sequence ID" value="ERK54142.1"/>
    <property type="molecule type" value="Genomic_DNA"/>
</dbReference>
<keyword evidence="4" id="KW-1185">Reference proteome</keyword>
<feature type="transmembrane region" description="Helical" evidence="2">
    <location>
        <begin position="20"/>
        <end position="37"/>
    </location>
</feature>